<sequence length="193" mass="21192">MSHPTSDSRQTSVHGAAVPPSTDEATAGEGAHGKRKADASPAPNAMPKRNRQESQASVEAAASTGDEDETEYDRSLRHVWGIYNESRPGSLICTRCLSNSVRCDGKPAPDSPCSRCVEDRVEDRCLPRSVLGELDDTRHALMQHVSMIEELVKAIDAEQERGVMTMDPDPVRAALDKMRENALDRMAQIMRSY</sequence>
<feature type="region of interest" description="Disordered" evidence="1">
    <location>
        <begin position="1"/>
        <end position="72"/>
    </location>
</feature>
<dbReference type="EMBL" id="JH687561">
    <property type="protein sequence ID" value="EIN03528.1"/>
    <property type="molecule type" value="Genomic_DNA"/>
</dbReference>
<gene>
    <name evidence="2" type="ORF">PUNSTDRAFT_139411</name>
</gene>
<evidence type="ECO:0008006" key="4">
    <source>
        <dbReference type="Google" id="ProtNLM"/>
    </source>
</evidence>
<feature type="compositionally biased region" description="Polar residues" evidence="1">
    <location>
        <begin position="1"/>
        <end position="13"/>
    </location>
</feature>
<dbReference type="GO" id="GO:0008270">
    <property type="term" value="F:zinc ion binding"/>
    <property type="evidence" value="ECO:0007669"/>
    <property type="project" value="InterPro"/>
</dbReference>
<proteinExistence type="predicted"/>
<dbReference type="InterPro" id="IPR036864">
    <property type="entry name" value="Zn2-C6_fun-type_DNA-bd_sf"/>
</dbReference>
<evidence type="ECO:0000313" key="2">
    <source>
        <dbReference type="EMBL" id="EIN03528.1"/>
    </source>
</evidence>
<keyword evidence="3" id="KW-1185">Reference proteome</keyword>
<dbReference type="AlphaFoldDB" id="R7RZW7"/>
<feature type="compositionally biased region" description="Low complexity" evidence="1">
    <location>
        <begin position="53"/>
        <end position="63"/>
    </location>
</feature>
<organism evidence="2 3">
    <name type="scientific">Punctularia strigosozonata (strain HHB-11173)</name>
    <name type="common">White-rot fungus</name>
    <dbReference type="NCBI Taxonomy" id="741275"/>
    <lineage>
        <taxon>Eukaryota</taxon>
        <taxon>Fungi</taxon>
        <taxon>Dikarya</taxon>
        <taxon>Basidiomycota</taxon>
        <taxon>Agaricomycotina</taxon>
        <taxon>Agaricomycetes</taxon>
        <taxon>Corticiales</taxon>
        <taxon>Punctulariaceae</taxon>
        <taxon>Punctularia</taxon>
    </lineage>
</organism>
<dbReference type="Gene3D" id="4.10.240.10">
    <property type="entry name" value="Zn(2)-C6 fungal-type DNA-binding domain"/>
    <property type="match status" value="1"/>
</dbReference>
<protein>
    <recommendedName>
        <fullName evidence="4">Zn(2)-C6 fungal-type domain-containing protein</fullName>
    </recommendedName>
</protein>
<dbReference type="RefSeq" id="XP_007389185.1">
    <property type="nucleotide sequence ID" value="XM_007389123.1"/>
</dbReference>
<evidence type="ECO:0000313" key="3">
    <source>
        <dbReference type="Proteomes" id="UP000054196"/>
    </source>
</evidence>
<dbReference type="GO" id="GO:0000981">
    <property type="term" value="F:DNA-binding transcription factor activity, RNA polymerase II-specific"/>
    <property type="evidence" value="ECO:0007669"/>
    <property type="project" value="InterPro"/>
</dbReference>
<dbReference type="GeneID" id="18880314"/>
<name>R7RZW7_PUNST</name>
<accession>R7RZW7</accession>
<dbReference type="KEGG" id="psq:PUNSTDRAFT_139411"/>
<dbReference type="HOGENOM" id="CLU_1409443_0_0_1"/>
<evidence type="ECO:0000256" key="1">
    <source>
        <dbReference type="SAM" id="MobiDB-lite"/>
    </source>
</evidence>
<reference evidence="3" key="1">
    <citation type="journal article" date="2012" name="Science">
        <title>The Paleozoic origin of enzymatic lignin decomposition reconstructed from 31 fungal genomes.</title>
        <authorList>
            <person name="Floudas D."/>
            <person name="Binder M."/>
            <person name="Riley R."/>
            <person name="Barry K."/>
            <person name="Blanchette R.A."/>
            <person name="Henrissat B."/>
            <person name="Martinez A.T."/>
            <person name="Otillar R."/>
            <person name="Spatafora J.W."/>
            <person name="Yadav J.S."/>
            <person name="Aerts A."/>
            <person name="Benoit I."/>
            <person name="Boyd A."/>
            <person name="Carlson A."/>
            <person name="Copeland A."/>
            <person name="Coutinho P.M."/>
            <person name="de Vries R.P."/>
            <person name="Ferreira P."/>
            <person name="Findley K."/>
            <person name="Foster B."/>
            <person name="Gaskell J."/>
            <person name="Glotzer D."/>
            <person name="Gorecki P."/>
            <person name="Heitman J."/>
            <person name="Hesse C."/>
            <person name="Hori C."/>
            <person name="Igarashi K."/>
            <person name="Jurgens J.A."/>
            <person name="Kallen N."/>
            <person name="Kersten P."/>
            <person name="Kohler A."/>
            <person name="Kuees U."/>
            <person name="Kumar T.K.A."/>
            <person name="Kuo A."/>
            <person name="LaButti K."/>
            <person name="Larrondo L.F."/>
            <person name="Lindquist E."/>
            <person name="Ling A."/>
            <person name="Lombard V."/>
            <person name="Lucas S."/>
            <person name="Lundell T."/>
            <person name="Martin R."/>
            <person name="McLaughlin D.J."/>
            <person name="Morgenstern I."/>
            <person name="Morin E."/>
            <person name="Murat C."/>
            <person name="Nagy L.G."/>
            <person name="Nolan M."/>
            <person name="Ohm R.A."/>
            <person name="Patyshakuliyeva A."/>
            <person name="Rokas A."/>
            <person name="Ruiz-Duenas F.J."/>
            <person name="Sabat G."/>
            <person name="Salamov A."/>
            <person name="Samejima M."/>
            <person name="Schmutz J."/>
            <person name="Slot J.C."/>
            <person name="St John F."/>
            <person name="Stenlid J."/>
            <person name="Sun H."/>
            <person name="Sun S."/>
            <person name="Syed K."/>
            <person name="Tsang A."/>
            <person name="Wiebenga A."/>
            <person name="Young D."/>
            <person name="Pisabarro A."/>
            <person name="Eastwood D.C."/>
            <person name="Martin F."/>
            <person name="Cullen D."/>
            <person name="Grigoriev I.V."/>
            <person name="Hibbett D.S."/>
        </authorList>
    </citation>
    <scope>NUCLEOTIDE SEQUENCE [LARGE SCALE GENOMIC DNA]</scope>
    <source>
        <strain evidence="3">HHB-11173 SS5</strain>
    </source>
</reference>
<dbReference type="Proteomes" id="UP000054196">
    <property type="component" value="Unassembled WGS sequence"/>
</dbReference>